<evidence type="ECO:0000313" key="2">
    <source>
        <dbReference type="EMBL" id="KAK0725881.1"/>
    </source>
</evidence>
<feature type="non-terminal residue" evidence="2">
    <location>
        <position position="1"/>
    </location>
</feature>
<dbReference type="EMBL" id="JAUKUA010000002">
    <property type="protein sequence ID" value="KAK0725881.1"/>
    <property type="molecule type" value="Genomic_DNA"/>
</dbReference>
<protein>
    <submittedName>
        <fullName evidence="2">Uncharacterized protein</fullName>
    </submittedName>
</protein>
<sequence length="124" mass="14227">EVSQRRKQLEEEMRTWDIEQYTISIKCTRYVYTVIGCAALLVVAGLISAFTIRERIEGVDPFGLANFSWLLAAFGILIAKSIRVTEWPWRDFLLGRVTCRTLSELQSVTSTNEQDLILCLLTHE</sequence>
<accession>A0AA40B1G9</accession>
<keyword evidence="1" id="KW-1133">Transmembrane helix</keyword>
<gene>
    <name evidence="2" type="ORF">B0H67DRAFT_472884</name>
</gene>
<evidence type="ECO:0000256" key="1">
    <source>
        <dbReference type="SAM" id="Phobius"/>
    </source>
</evidence>
<feature type="transmembrane region" description="Helical" evidence="1">
    <location>
        <begin position="30"/>
        <end position="52"/>
    </location>
</feature>
<feature type="transmembrane region" description="Helical" evidence="1">
    <location>
        <begin position="64"/>
        <end position="82"/>
    </location>
</feature>
<name>A0AA40B1G9_9PEZI</name>
<proteinExistence type="predicted"/>
<dbReference type="Proteomes" id="UP001172102">
    <property type="component" value="Unassembled WGS sequence"/>
</dbReference>
<comment type="caution">
    <text evidence="2">The sequence shown here is derived from an EMBL/GenBank/DDBJ whole genome shotgun (WGS) entry which is preliminary data.</text>
</comment>
<keyword evidence="1" id="KW-0812">Transmembrane</keyword>
<keyword evidence="3" id="KW-1185">Reference proteome</keyword>
<dbReference type="AlphaFoldDB" id="A0AA40B1G9"/>
<evidence type="ECO:0000313" key="3">
    <source>
        <dbReference type="Proteomes" id="UP001172102"/>
    </source>
</evidence>
<feature type="non-terminal residue" evidence="2">
    <location>
        <position position="124"/>
    </location>
</feature>
<keyword evidence="1" id="KW-0472">Membrane</keyword>
<organism evidence="2 3">
    <name type="scientific">Lasiosphaeris hirsuta</name>
    <dbReference type="NCBI Taxonomy" id="260670"/>
    <lineage>
        <taxon>Eukaryota</taxon>
        <taxon>Fungi</taxon>
        <taxon>Dikarya</taxon>
        <taxon>Ascomycota</taxon>
        <taxon>Pezizomycotina</taxon>
        <taxon>Sordariomycetes</taxon>
        <taxon>Sordariomycetidae</taxon>
        <taxon>Sordariales</taxon>
        <taxon>Lasiosphaeriaceae</taxon>
        <taxon>Lasiosphaeris</taxon>
    </lineage>
</organism>
<reference evidence="2" key="1">
    <citation type="submission" date="2023-06" db="EMBL/GenBank/DDBJ databases">
        <title>Genome-scale phylogeny and comparative genomics of the fungal order Sordariales.</title>
        <authorList>
            <consortium name="Lawrence Berkeley National Laboratory"/>
            <person name="Hensen N."/>
            <person name="Bonometti L."/>
            <person name="Westerberg I."/>
            <person name="Brannstrom I.O."/>
            <person name="Guillou S."/>
            <person name="Cros-Aarteil S."/>
            <person name="Calhoun S."/>
            <person name="Haridas S."/>
            <person name="Kuo A."/>
            <person name="Mondo S."/>
            <person name="Pangilinan J."/>
            <person name="Riley R."/>
            <person name="Labutti K."/>
            <person name="Andreopoulos B."/>
            <person name="Lipzen A."/>
            <person name="Chen C."/>
            <person name="Yanf M."/>
            <person name="Daum C."/>
            <person name="Ng V."/>
            <person name="Clum A."/>
            <person name="Steindorff A."/>
            <person name="Ohm R."/>
            <person name="Martin F."/>
            <person name="Silar P."/>
            <person name="Natvig D."/>
            <person name="Lalanne C."/>
            <person name="Gautier V."/>
            <person name="Ament-Velasquez S.L."/>
            <person name="Kruys A."/>
            <person name="Hutchinson M.I."/>
            <person name="Powell A.J."/>
            <person name="Barry K."/>
            <person name="Miller A.N."/>
            <person name="Grigoriev I.V."/>
            <person name="Debuchy R."/>
            <person name="Gladieux P."/>
            <person name="Thoren M.H."/>
            <person name="Johannesson H."/>
        </authorList>
    </citation>
    <scope>NUCLEOTIDE SEQUENCE</scope>
    <source>
        <strain evidence="2">SMH4607-1</strain>
    </source>
</reference>